<accession>A0A0Q3VHK5</accession>
<dbReference type="RefSeq" id="WP_056684892.1">
    <property type="nucleotide sequence ID" value="NZ_CP041305.1"/>
</dbReference>
<dbReference type="STRING" id="1637975.AN957_14900"/>
<protein>
    <submittedName>
        <fullName evidence="2">Uncharacterized protein</fullName>
    </submittedName>
</protein>
<sequence>MVSLWENIKYRVGKDRLLLARFIEDLAGVSYDFYKFIFTSVCYLLAGMFIVGVPLYPIAVAFTMFD</sequence>
<keyword evidence="1" id="KW-1133">Transmembrane helix</keyword>
<dbReference type="AlphaFoldDB" id="A0A0Q3VHK5"/>
<reference evidence="2 3" key="1">
    <citation type="submission" date="2015-09" db="EMBL/GenBank/DDBJ databases">
        <title>Genome sequencing project for genomic taxonomy and phylogenomics of Bacillus-like bacteria.</title>
        <authorList>
            <person name="Liu B."/>
            <person name="Wang J."/>
            <person name="Zhu Y."/>
            <person name="Liu G."/>
            <person name="Chen Q."/>
            <person name="Chen Z."/>
            <person name="Lan J."/>
            <person name="Che J."/>
            <person name="Ge C."/>
            <person name="Shi H."/>
            <person name="Pan Z."/>
            <person name="Liu X."/>
        </authorList>
    </citation>
    <scope>NUCLEOTIDE SEQUENCE [LARGE SCALE GENOMIC DNA]</scope>
    <source>
        <strain evidence="2 3">FJAT-18043</strain>
    </source>
</reference>
<proteinExistence type="predicted"/>
<evidence type="ECO:0000313" key="3">
    <source>
        <dbReference type="Proteomes" id="UP000050996"/>
    </source>
</evidence>
<dbReference type="EMBL" id="LJIX01000006">
    <property type="protein sequence ID" value="KQL19730.1"/>
    <property type="molecule type" value="Genomic_DNA"/>
</dbReference>
<dbReference type="PATRIC" id="fig|1637975.4.peg.2865"/>
<name>A0A0Q3VHK5_9BACI</name>
<evidence type="ECO:0000256" key="1">
    <source>
        <dbReference type="SAM" id="Phobius"/>
    </source>
</evidence>
<keyword evidence="1" id="KW-0472">Membrane</keyword>
<keyword evidence="3" id="KW-1185">Reference proteome</keyword>
<gene>
    <name evidence="2" type="ORF">AN957_14900</name>
</gene>
<comment type="caution">
    <text evidence="2">The sequence shown here is derived from an EMBL/GenBank/DDBJ whole genome shotgun (WGS) entry which is preliminary data.</text>
</comment>
<feature type="transmembrane region" description="Helical" evidence="1">
    <location>
        <begin position="36"/>
        <end position="65"/>
    </location>
</feature>
<organism evidence="2 3">
    <name type="scientific">Cytobacillus solani</name>
    <dbReference type="NCBI Taxonomy" id="1637975"/>
    <lineage>
        <taxon>Bacteria</taxon>
        <taxon>Bacillati</taxon>
        <taxon>Bacillota</taxon>
        <taxon>Bacilli</taxon>
        <taxon>Bacillales</taxon>
        <taxon>Bacillaceae</taxon>
        <taxon>Cytobacillus</taxon>
    </lineage>
</organism>
<keyword evidence="1" id="KW-0812">Transmembrane</keyword>
<evidence type="ECO:0000313" key="2">
    <source>
        <dbReference type="EMBL" id="KQL19730.1"/>
    </source>
</evidence>
<dbReference type="Proteomes" id="UP000050996">
    <property type="component" value="Unassembled WGS sequence"/>
</dbReference>